<sequence>MTDKWILQDIDKYMVEAKRIVVLDPLEQYGYLLPIIEQKYTVLKTDSMLHEKWQTVQEELFLRYDAESKHRNNKIVFYVTRSQSQMSFLFDYCFTHGCIDLSKPTEWLREKIFTHTGLQINMENPLLLIAAKLSIGKDINWWKKILQNLEELISIDDKLIPFLSNPENYFDKTDPDLRRLFEKKLFEMLGQPYMPKPAKTLATEVVYRLFEKLLYNDINAEWLNFYNKWLDSNTYADTLQNYIDDYKIDSQLNFWDVHPDHCFTIIDKIQLEQITRNFRDTSFVSKKIPKIKLRSKSRHASRFIPIWWTSVLTLLEFDSKPLTSCNSIEKIVDYYTTHFYKVDRAIRVIYETFIQDEAIVRPLQERYESLNHELLQHWFDCADSFKSNQQAYLPQVFAQAKPKTAVIVGDGVRYEMAVYVASELKKKFTIEQNVMLADMPSETEHNMSALYVGDNRVIAFHKDREKTLSKISGKDIVYIKLEALHYGIETDYLGLTYKDIDDVGEKLQLGALKLFSEFEKILIEKIQLLLNMGYREVHLVADHGFVLTGLLDEADKIEPVATGKKDVHERFIRTVDKQEQTEWLMFERPYDDYKYVYTAKNHRPFKSRGLYGFSHGGFTPQEIIIPKFIFRKNDNVTQSLYVGIINKKDLTDVTGELFAIKIQAADKIDNLFNAERKVQIILYSDNIKFNSGNIITIQTGNSKSIEFSFDGNREVTAVLIDATTQEQIDTVIIRKSNVRDLGGLL</sequence>
<dbReference type="Pfam" id="PF08665">
    <property type="entry name" value="PglZ"/>
    <property type="match status" value="1"/>
</dbReference>
<dbReference type="EMBL" id="SNRY01000071">
    <property type="protein sequence ID" value="KAA6348336.1"/>
    <property type="molecule type" value="Genomic_DNA"/>
</dbReference>
<accession>A0A5J4SQI1</accession>
<comment type="caution">
    <text evidence="1">The sequence shown here is derived from an EMBL/GenBank/DDBJ whole genome shotgun (WGS) entry which is preliminary data.</text>
</comment>
<dbReference type="AlphaFoldDB" id="A0A5J4SQI1"/>
<gene>
    <name evidence="1" type="ORF">EZS27_004226</name>
</gene>
<proteinExistence type="predicted"/>
<organism evidence="1">
    <name type="scientific">termite gut metagenome</name>
    <dbReference type="NCBI Taxonomy" id="433724"/>
    <lineage>
        <taxon>unclassified sequences</taxon>
        <taxon>metagenomes</taxon>
        <taxon>organismal metagenomes</taxon>
    </lineage>
</organism>
<name>A0A5J4SQI1_9ZZZZ</name>
<evidence type="ECO:0000313" key="1">
    <source>
        <dbReference type="EMBL" id="KAA6348336.1"/>
    </source>
</evidence>
<protein>
    <submittedName>
        <fullName evidence="1">Uncharacterized protein</fullName>
    </submittedName>
</protein>
<reference evidence="1" key="1">
    <citation type="submission" date="2019-03" db="EMBL/GenBank/DDBJ databases">
        <title>Single cell metagenomics reveals metabolic interactions within the superorganism composed of flagellate Streblomastix strix and complex community of Bacteroidetes bacteria on its surface.</title>
        <authorList>
            <person name="Treitli S.C."/>
            <person name="Kolisko M."/>
            <person name="Husnik F."/>
            <person name="Keeling P."/>
            <person name="Hampl V."/>
        </authorList>
    </citation>
    <scope>NUCLEOTIDE SEQUENCE</scope>
    <source>
        <strain evidence="1">STM</strain>
    </source>
</reference>